<keyword evidence="3" id="KW-1185">Reference proteome</keyword>
<dbReference type="OrthoDB" id="3333087at2"/>
<name>A0A1W2EC00_KIBAR</name>
<evidence type="ECO:0000256" key="1">
    <source>
        <dbReference type="SAM" id="Phobius"/>
    </source>
</evidence>
<organism evidence="2 3">
    <name type="scientific">Kibdelosporangium aridum</name>
    <dbReference type="NCBI Taxonomy" id="2030"/>
    <lineage>
        <taxon>Bacteria</taxon>
        <taxon>Bacillati</taxon>
        <taxon>Actinomycetota</taxon>
        <taxon>Actinomycetes</taxon>
        <taxon>Pseudonocardiales</taxon>
        <taxon>Pseudonocardiaceae</taxon>
        <taxon>Kibdelosporangium</taxon>
    </lineage>
</organism>
<keyword evidence="1" id="KW-1133">Transmembrane helix</keyword>
<accession>A0A1W2EC00</accession>
<dbReference type="AlphaFoldDB" id="A0A1W2EC00"/>
<feature type="transmembrane region" description="Helical" evidence="1">
    <location>
        <begin position="38"/>
        <end position="60"/>
    </location>
</feature>
<evidence type="ECO:0000313" key="3">
    <source>
        <dbReference type="Proteomes" id="UP000192674"/>
    </source>
</evidence>
<keyword evidence="1" id="KW-0812">Transmembrane</keyword>
<dbReference type="InterPro" id="IPR015943">
    <property type="entry name" value="WD40/YVTN_repeat-like_dom_sf"/>
</dbReference>
<keyword evidence="1" id="KW-0472">Membrane</keyword>
<dbReference type="SUPFAM" id="SSF110296">
    <property type="entry name" value="Oligoxyloglucan reducing end-specific cellobiohydrolase"/>
    <property type="match status" value="1"/>
</dbReference>
<protein>
    <recommendedName>
        <fullName evidence="4">Exo-alpha-sialidase</fullName>
    </recommendedName>
</protein>
<evidence type="ECO:0000313" key="2">
    <source>
        <dbReference type="EMBL" id="SMD06912.1"/>
    </source>
</evidence>
<reference evidence="2 3" key="1">
    <citation type="submission" date="2017-04" db="EMBL/GenBank/DDBJ databases">
        <authorList>
            <person name="Afonso C.L."/>
            <person name="Miller P.J."/>
            <person name="Scott M.A."/>
            <person name="Spackman E."/>
            <person name="Goraichik I."/>
            <person name="Dimitrov K.M."/>
            <person name="Suarez D.L."/>
            <person name="Swayne D.E."/>
        </authorList>
    </citation>
    <scope>NUCLEOTIDE SEQUENCE [LARGE SCALE GENOMIC DNA]</scope>
    <source>
        <strain evidence="2 3">DSM 43828</strain>
    </source>
</reference>
<dbReference type="CDD" id="cd15482">
    <property type="entry name" value="Sialidase_non-viral"/>
    <property type="match status" value="1"/>
</dbReference>
<proteinExistence type="predicted"/>
<evidence type="ECO:0008006" key="4">
    <source>
        <dbReference type="Google" id="ProtNLM"/>
    </source>
</evidence>
<gene>
    <name evidence="2" type="ORF">SAMN05661093_04154</name>
</gene>
<sequence length="405" mass="43936">MPDLDFDGLRNNLHDSVQQPPVSDVITRAQRRSSRRRLQIVSAATVVLVVGAVPLLRLGVQRDTATPLSPSDQNFVVSMDFYDLTNGFVLGGSCEHRPICDAWVMATGDATDWEKRTAPPIETGFSGQQDRLVALGISTLIIDDHRPGNVVKRFFSSDGARTWQEVPTQSGPTPYTKFAPSTILECHDGKVTALLPGNGHSVELANQPPFRVKSCQPYPDQRKTWWVAGVDTATDKSMVASTMDGETWTASALPSFTPPPAEQITSADYPAISVTTSPTAVYATVTNPGDSPADLVAIFRSTDSGVTWQQTWQAAEGKQPTSISGVPVAGTDGKLRISQYPRVTNEVWTSADGGKSFAGEPSENAADVRWIRMGYLATRSDSSSTGQFLTSYDGIRWRPTKLQFP</sequence>
<dbReference type="EMBL" id="FWXV01000003">
    <property type="protein sequence ID" value="SMD06912.1"/>
    <property type="molecule type" value="Genomic_DNA"/>
</dbReference>
<dbReference type="RefSeq" id="WP_084428509.1">
    <property type="nucleotide sequence ID" value="NZ_FWXV01000003.1"/>
</dbReference>
<dbReference type="Gene3D" id="2.130.10.10">
    <property type="entry name" value="YVTN repeat-like/Quinoprotein amine dehydrogenase"/>
    <property type="match status" value="1"/>
</dbReference>
<dbReference type="Proteomes" id="UP000192674">
    <property type="component" value="Unassembled WGS sequence"/>
</dbReference>